<dbReference type="Proteomes" id="UP000233837">
    <property type="component" value="Unassembled WGS sequence"/>
</dbReference>
<reference evidence="1 2" key="1">
    <citation type="journal article" date="2016" name="Sci. Rep.">
        <title>The Dendrobium catenatum Lindl. genome sequence provides insights into polysaccharide synthase, floral development and adaptive evolution.</title>
        <authorList>
            <person name="Zhang G.Q."/>
            <person name="Xu Q."/>
            <person name="Bian C."/>
            <person name="Tsai W.C."/>
            <person name="Yeh C.M."/>
            <person name="Liu K.W."/>
            <person name="Yoshida K."/>
            <person name="Zhang L.S."/>
            <person name="Chang S.B."/>
            <person name="Chen F."/>
            <person name="Shi Y."/>
            <person name="Su Y.Y."/>
            <person name="Zhang Y.Q."/>
            <person name="Chen L.J."/>
            <person name="Yin Y."/>
            <person name="Lin M."/>
            <person name="Huang H."/>
            <person name="Deng H."/>
            <person name="Wang Z.W."/>
            <person name="Zhu S.L."/>
            <person name="Zhao X."/>
            <person name="Deng C."/>
            <person name="Niu S.C."/>
            <person name="Huang J."/>
            <person name="Wang M."/>
            <person name="Liu G.H."/>
            <person name="Yang H.J."/>
            <person name="Xiao X.J."/>
            <person name="Hsiao Y.Y."/>
            <person name="Wu W.L."/>
            <person name="Chen Y.Y."/>
            <person name="Mitsuda N."/>
            <person name="Ohme-Takagi M."/>
            <person name="Luo Y.B."/>
            <person name="Van de Peer Y."/>
            <person name="Liu Z.J."/>
        </authorList>
    </citation>
    <scope>NUCLEOTIDE SEQUENCE [LARGE SCALE GENOMIC DNA]</scope>
    <source>
        <tissue evidence="1">The whole plant</tissue>
    </source>
</reference>
<dbReference type="AlphaFoldDB" id="A0A2I0WZJ6"/>
<name>A0A2I0WZJ6_9ASPA</name>
<sequence>MLTFTCVVGEHKLNSIVTTTFDKEVFPAIKMGNFEAASSTMKSPEGESCMLNLVSKFEEFLVKIESLKMVARNFEVTTEILKARTAEQMKLFMKRIENFEAFNQIDSVCLVEIEARLN</sequence>
<dbReference type="EMBL" id="KZ502285">
    <property type="protein sequence ID" value="PKU81086.1"/>
    <property type="molecule type" value="Genomic_DNA"/>
</dbReference>
<evidence type="ECO:0000313" key="2">
    <source>
        <dbReference type="Proteomes" id="UP000233837"/>
    </source>
</evidence>
<gene>
    <name evidence="1" type="ORF">MA16_Dca021598</name>
</gene>
<accession>A0A2I0WZJ6</accession>
<protein>
    <submittedName>
        <fullName evidence="1">Uncharacterized protein</fullName>
    </submittedName>
</protein>
<keyword evidence="2" id="KW-1185">Reference proteome</keyword>
<organism evidence="1 2">
    <name type="scientific">Dendrobium catenatum</name>
    <dbReference type="NCBI Taxonomy" id="906689"/>
    <lineage>
        <taxon>Eukaryota</taxon>
        <taxon>Viridiplantae</taxon>
        <taxon>Streptophyta</taxon>
        <taxon>Embryophyta</taxon>
        <taxon>Tracheophyta</taxon>
        <taxon>Spermatophyta</taxon>
        <taxon>Magnoliopsida</taxon>
        <taxon>Liliopsida</taxon>
        <taxon>Asparagales</taxon>
        <taxon>Orchidaceae</taxon>
        <taxon>Epidendroideae</taxon>
        <taxon>Malaxideae</taxon>
        <taxon>Dendrobiinae</taxon>
        <taxon>Dendrobium</taxon>
    </lineage>
</organism>
<evidence type="ECO:0000313" key="1">
    <source>
        <dbReference type="EMBL" id="PKU81086.1"/>
    </source>
</evidence>
<reference evidence="1 2" key="2">
    <citation type="journal article" date="2017" name="Nature">
        <title>The Apostasia genome and the evolution of orchids.</title>
        <authorList>
            <person name="Zhang G.Q."/>
            <person name="Liu K.W."/>
            <person name="Li Z."/>
            <person name="Lohaus R."/>
            <person name="Hsiao Y.Y."/>
            <person name="Niu S.C."/>
            <person name="Wang J.Y."/>
            <person name="Lin Y.C."/>
            <person name="Xu Q."/>
            <person name="Chen L.J."/>
            <person name="Yoshida K."/>
            <person name="Fujiwara S."/>
            <person name="Wang Z.W."/>
            <person name="Zhang Y.Q."/>
            <person name="Mitsuda N."/>
            <person name="Wang M."/>
            <person name="Liu G.H."/>
            <person name="Pecoraro L."/>
            <person name="Huang H.X."/>
            <person name="Xiao X.J."/>
            <person name="Lin M."/>
            <person name="Wu X.Y."/>
            <person name="Wu W.L."/>
            <person name="Chen Y.Y."/>
            <person name="Chang S.B."/>
            <person name="Sakamoto S."/>
            <person name="Ohme-Takagi M."/>
            <person name="Yagi M."/>
            <person name="Zeng S.J."/>
            <person name="Shen C.Y."/>
            <person name="Yeh C.M."/>
            <person name="Luo Y.B."/>
            <person name="Tsai W.C."/>
            <person name="Van de Peer Y."/>
            <person name="Liu Z.J."/>
        </authorList>
    </citation>
    <scope>NUCLEOTIDE SEQUENCE [LARGE SCALE GENOMIC DNA]</scope>
    <source>
        <tissue evidence="1">The whole plant</tissue>
    </source>
</reference>
<proteinExistence type="predicted"/>